<gene>
    <name evidence="6" type="ORF">H2200_006636</name>
</gene>
<sequence length="170" mass="19039">MFPTIVIDGHRRTPSDTLNTGEMDLYDWVGYNAFDEPNKQLHATHEQRARLQVVLCHCTNCKRYTSSAFSTNIGVPRSSYKITQGDAKVFVDKGTTGKDVIRTFCGDCGSAFTSEPQATPDVVYVKYGTLDDRGLFDSVGGEIWCRSKESWLGEGIFKDQHDALQRLETT</sequence>
<accession>A0AA39CHV7</accession>
<evidence type="ECO:0000256" key="1">
    <source>
        <dbReference type="ARBA" id="ARBA00005495"/>
    </source>
</evidence>
<comment type="similarity">
    <text evidence="1">Belongs to the Gfa family.</text>
</comment>
<dbReference type="PANTHER" id="PTHR33337:SF36">
    <property type="entry name" value="DUF636 DOMAIN PROTEIN (AFU_ORTHOLOGUE AFUA_3G01340)"/>
    <property type="match status" value="1"/>
</dbReference>
<keyword evidence="7" id="KW-1185">Reference proteome</keyword>
<protein>
    <recommendedName>
        <fullName evidence="5">CENP-V/GFA domain-containing protein</fullName>
    </recommendedName>
</protein>
<name>A0AA39CHV7_9EURO</name>
<organism evidence="6 7">
    <name type="scientific">Cladophialophora chaetospira</name>
    <dbReference type="NCBI Taxonomy" id="386627"/>
    <lineage>
        <taxon>Eukaryota</taxon>
        <taxon>Fungi</taxon>
        <taxon>Dikarya</taxon>
        <taxon>Ascomycota</taxon>
        <taxon>Pezizomycotina</taxon>
        <taxon>Eurotiomycetes</taxon>
        <taxon>Chaetothyriomycetidae</taxon>
        <taxon>Chaetothyriales</taxon>
        <taxon>Herpotrichiellaceae</taxon>
        <taxon>Cladophialophora</taxon>
    </lineage>
</organism>
<evidence type="ECO:0000256" key="2">
    <source>
        <dbReference type="ARBA" id="ARBA00022723"/>
    </source>
</evidence>
<keyword evidence="4" id="KW-0456">Lyase</keyword>
<evidence type="ECO:0000313" key="7">
    <source>
        <dbReference type="Proteomes" id="UP001172673"/>
    </source>
</evidence>
<dbReference type="GO" id="GO:0046872">
    <property type="term" value="F:metal ion binding"/>
    <property type="evidence" value="ECO:0007669"/>
    <property type="project" value="UniProtKB-KW"/>
</dbReference>
<dbReference type="EMBL" id="JAPDRK010000009">
    <property type="protein sequence ID" value="KAJ9608865.1"/>
    <property type="molecule type" value="Genomic_DNA"/>
</dbReference>
<dbReference type="Gene3D" id="3.90.1590.10">
    <property type="entry name" value="glutathione-dependent formaldehyde- activating enzyme (gfa)"/>
    <property type="match status" value="1"/>
</dbReference>
<dbReference type="InterPro" id="IPR011057">
    <property type="entry name" value="Mss4-like_sf"/>
</dbReference>
<comment type="caution">
    <text evidence="6">The sequence shown here is derived from an EMBL/GenBank/DDBJ whole genome shotgun (WGS) entry which is preliminary data.</text>
</comment>
<dbReference type="PANTHER" id="PTHR33337">
    <property type="entry name" value="GFA DOMAIN-CONTAINING PROTEIN"/>
    <property type="match status" value="1"/>
</dbReference>
<evidence type="ECO:0000256" key="3">
    <source>
        <dbReference type="ARBA" id="ARBA00022833"/>
    </source>
</evidence>
<reference evidence="6" key="1">
    <citation type="submission" date="2022-10" db="EMBL/GenBank/DDBJ databases">
        <title>Culturing micro-colonial fungi from biological soil crusts in the Mojave desert and describing Neophaeococcomyces mojavensis, and introducing the new genera and species Taxawa tesnikishii.</title>
        <authorList>
            <person name="Kurbessoian T."/>
            <person name="Stajich J.E."/>
        </authorList>
    </citation>
    <scope>NUCLEOTIDE SEQUENCE</scope>
    <source>
        <strain evidence="6">TK_41</strain>
    </source>
</reference>
<dbReference type="GO" id="GO:0016846">
    <property type="term" value="F:carbon-sulfur lyase activity"/>
    <property type="evidence" value="ECO:0007669"/>
    <property type="project" value="InterPro"/>
</dbReference>
<evidence type="ECO:0000256" key="4">
    <source>
        <dbReference type="ARBA" id="ARBA00023239"/>
    </source>
</evidence>
<evidence type="ECO:0000313" key="6">
    <source>
        <dbReference type="EMBL" id="KAJ9608865.1"/>
    </source>
</evidence>
<proteinExistence type="inferred from homology"/>
<dbReference type="PROSITE" id="PS51891">
    <property type="entry name" value="CENP_V_GFA"/>
    <property type="match status" value="1"/>
</dbReference>
<dbReference type="Pfam" id="PF04828">
    <property type="entry name" value="GFA"/>
    <property type="match status" value="1"/>
</dbReference>
<evidence type="ECO:0000259" key="5">
    <source>
        <dbReference type="PROSITE" id="PS51891"/>
    </source>
</evidence>
<dbReference type="Proteomes" id="UP001172673">
    <property type="component" value="Unassembled WGS sequence"/>
</dbReference>
<feature type="domain" description="CENP-V/GFA" evidence="5">
    <location>
        <begin position="28"/>
        <end position="145"/>
    </location>
</feature>
<dbReference type="InterPro" id="IPR006913">
    <property type="entry name" value="CENP-V/GFA"/>
</dbReference>
<dbReference type="AlphaFoldDB" id="A0AA39CHV7"/>
<dbReference type="SUPFAM" id="SSF51316">
    <property type="entry name" value="Mss4-like"/>
    <property type="match status" value="1"/>
</dbReference>
<keyword evidence="2" id="KW-0479">Metal-binding</keyword>
<keyword evidence="3" id="KW-0862">Zinc</keyword>